<reference evidence="2 3" key="1">
    <citation type="journal article" date="2014" name="Nat. Commun.">
        <title>Molecular traces of alternative social organization in a termite genome.</title>
        <authorList>
            <person name="Terrapon N."/>
            <person name="Li C."/>
            <person name="Robertson H.M."/>
            <person name="Ji L."/>
            <person name="Meng X."/>
            <person name="Booth W."/>
            <person name="Chen Z."/>
            <person name="Childers C.P."/>
            <person name="Glastad K.M."/>
            <person name="Gokhale K."/>
            <person name="Gowin J."/>
            <person name="Gronenberg W."/>
            <person name="Hermansen R.A."/>
            <person name="Hu H."/>
            <person name="Hunt B.G."/>
            <person name="Huylmans A.K."/>
            <person name="Khalil S.M."/>
            <person name="Mitchell R.D."/>
            <person name="Munoz-Torres M.C."/>
            <person name="Mustard J.A."/>
            <person name="Pan H."/>
            <person name="Reese J.T."/>
            <person name="Scharf M.E."/>
            <person name="Sun F."/>
            <person name="Vogel H."/>
            <person name="Xiao J."/>
            <person name="Yang W."/>
            <person name="Yang Z."/>
            <person name="Yang Z."/>
            <person name="Zhou J."/>
            <person name="Zhu J."/>
            <person name="Brent C.S."/>
            <person name="Elsik C.G."/>
            <person name="Goodisman M.A."/>
            <person name="Liberles D.A."/>
            <person name="Roe R.M."/>
            <person name="Vargo E.L."/>
            <person name="Vilcinskas A."/>
            <person name="Wang J."/>
            <person name="Bornberg-Bauer E."/>
            <person name="Korb J."/>
            <person name="Zhang G."/>
            <person name="Liebig J."/>
        </authorList>
    </citation>
    <scope>NUCLEOTIDE SEQUENCE [LARGE SCALE GENOMIC DNA]</scope>
    <source>
        <tissue evidence="2">Whole organism</tissue>
    </source>
</reference>
<keyword evidence="3" id="KW-1185">Reference proteome</keyword>
<gene>
    <name evidence="2" type="ORF">L798_07768</name>
</gene>
<accession>A0A067RGW8</accession>
<feature type="region of interest" description="Disordered" evidence="1">
    <location>
        <begin position="37"/>
        <end position="57"/>
    </location>
</feature>
<dbReference type="InParanoid" id="A0A067RGW8"/>
<dbReference type="EMBL" id="KK852688">
    <property type="protein sequence ID" value="KDR18389.1"/>
    <property type="molecule type" value="Genomic_DNA"/>
</dbReference>
<protein>
    <submittedName>
        <fullName evidence="2">Uncharacterized protein</fullName>
    </submittedName>
</protein>
<evidence type="ECO:0000313" key="2">
    <source>
        <dbReference type="EMBL" id="KDR18389.1"/>
    </source>
</evidence>
<organism evidence="2 3">
    <name type="scientific">Zootermopsis nevadensis</name>
    <name type="common">Dampwood termite</name>
    <dbReference type="NCBI Taxonomy" id="136037"/>
    <lineage>
        <taxon>Eukaryota</taxon>
        <taxon>Metazoa</taxon>
        <taxon>Ecdysozoa</taxon>
        <taxon>Arthropoda</taxon>
        <taxon>Hexapoda</taxon>
        <taxon>Insecta</taxon>
        <taxon>Pterygota</taxon>
        <taxon>Neoptera</taxon>
        <taxon>Polyneoptera</taxon>
        <taxon>Dictyoptera</taxon>
        <taxon>Blattodea</taxon>
        <taxon>Blattoidea</taxon>
        <taxon>Termitoidae</taxon>
        <taxon>Termopsidae</taxon>
        <taxon>Zootermopsis</taxon>
    </lineage>
</organism>
<dbReference type="AlphaFoldDB" id="A0A067RGW8"/>
<dbReference type="Proteomes" id="UP000027135">
    <property type="component" value="Unassembled WGS sequence"/>
</dbReference>
<evidence type="ECO:0000313" key="3">
    <source>
        <dbReference type="Proteomes" id="UP000027135"/>
    </source>
</evidence>
<proteinExistence type="predicted"/>
<evidence type="ECO:0000256" key="1">
    <source>
        <dbReference type="SAM" id="MobiDB-lite"/>
    </source>
</evidence>
<sequence>MSKRSETWLNAELDNKSNLTISGYETPPNNGFVRQYGNCQRDDNGASTSRENIRNGPKCNLGATNIKDHIIQVIYAPRGNNLVHNLRRALIGGSQNARMA</sequence>
<name>A0A067RGW8_ZOONE</name>